<dbReference type="EMBL" id="KZ309092">
    <property type="protein sequence ID" value="KAG8236915.1"/>
    <property type="molecule type" value="Genomic_DNA"/>
</dbReference>
<evidence type="ECO:0000313" key="3">
    <source>
        <dbReference type="Proteomes" id="UP000792457"/>
    </source>
</evidence>
<dbReference type="InterPro" id="IPR048733">
    <property type="entry name" value="CFA69_ARM_dom"/>
</dbReference>
<dbReference type="AlphaFoldDB" id="A0A8K0P5Q7"/>
<name>A0A8K0P5Q7_LADFU</name>
<dbReference type="PANTHER" id="PTHR14716">
    <property type="entry name" value="CILIA- AND FLAGELLA-ASSOCIATED PROTEIN 69"/>
    <property type="match status" value="1"/>
</dbReference>
<keyword evidence="3" id="KW-1185">Reference proteome</keyword>
<reference evidence="2" key="1">
    <citation type="submission" date="2013-04" db="EMBL/GenBank/DDBJ databases">
        <authorList>
            <person name="Qu J."/>
            <person name="Murali S.C."/>
            <person name="Bandaranaike D."/>
            <person name="Bellair M."/>
            <person name="Blankenburg K."/>
            <person name="Chao H."/>
            <person name="Dinh H."/>
            <person name="Doddapaneni H."/>
            <person name="Downs B."/>
            <person name="Dugan-Rocha S."/>
            <person name="Elkadiri S."/>
            <person name="Gnanaolivu R.D."/>
            <person name="Hernandez B."/>
            <person name="Javaid M."/>
            <person name="Jayaseelan J.C."/>
            <person name="Lee S."/>
            <person name="Li M."/>
            <person name="Ming W."/>
            <person name="Munidasa M."/>
            <person name="Muniz J."/>
            <person name="Nguyen L."/>
            <person name="Ongeri F."/>
            <person name="Osuji N."/>
            <person name="Pu L.-L."/>
            <person name="Puazo M."/>
            <person name="Qu C."/>
            <person name="Quiroz J."/>
            <person name="Raj R."/>
            <person name="Weissenberger G."/>
            <person name="Xin Y."/>
            <person name="Zou X."/>
            <person name="Han Y."/>
            <person name="Richards S."/>
            <person name="Worley K."/>
            <person name="Muzny D."/>
            <person name="Gibbs R."/>
        </authorList>
    </citation>
    <scope>NUCLEOTIDE SEQUENCE</scope>
    <source>
        <strain evidence="2">Sampled in the wild</strain>
    </source>
</reference>
<dbReference type="PANTHER" id="PTHR14716:SF0">
    <property type="entry name" value="CILIA- AND FLAGELLA-ASSOCIATED PROTEIN 69"/>
    <property type="match status" value="1"/>
</dbReference>
<evidence type="ECO:0000313" key="2">
    <source>
        <dbReference type="EMBL" id="KAG8236915.1"/>
    </source>
</evidence>
<dbReference type="OrthoDB" id="191673at2759"/>
<comment type="caution">
    <text evidence="2">The sequence shown here is derived from an EMBL/GenBank/DDBJ whole genome shotgun (WGS) entry which is preliminary data.</text>
</comment>
<dbReference type="Pfam" id="PF21049">
    <property type="entry name" value="CFA69_ARM_rpt"/>
    <property type="match status" value="1"/>
</dbReference>
<evidence type="ECO:0000259" key="1">
    <source>
        <dbReference type="Pfam" id="PF21049"/>
    </source>
</evidence>
<gene>
    <name evidence="2" type="ORF">J437_LFUL015241</name>
</gene>
<sequence length="402" mass="45795">MSNLTSYFFHLGEILLKSPEDIQSNLLTAVHPTLVDKDSIKFSKQINGSILDAAIDDILQLSIATEVKGISQKQFHDFQFTANDLDLEFKKSLILFSIHFVQLPGISKNYTPFKMLLHSRLIEISQFHANKKNYDILLQCMRALAAARMDETGYILNNLTKVDVVHFVGGIPYSAEVAPFSTKVVSLGLLADLMAEGKCIPHLLLWKGNVAHGRRGLSQNQVIQELQNYNKYKQKNWLLPMLMSTWRLEEEKIQVLRQPNGVIKDIQAPLMGRDHRQWLTSRKKQVGDSFSIAELCGSGRSKIYCIISLLKFHCSSIKAVKHMPTFEDYTNALDADDQTTLKLVENYPFLKKGEKWLETKVIGPMDDETMEILCNRSIGWAETVFKEQEELQMKGTRTVTIK</sequence>
<dbReference type="Proteomes" id="UP000792457">
    <property type="component" value="Unassembled WGS sequence"/>
</dbReference>
<organism evidence="2 3">
    <name type="scientific">Ladona fulva</name>
    <name type="common">Scarce chaser dragonfly</name>
    <name type="synonym">Libellula fulva</name>
    <dbReference type="NCBI Taxonomy" id="123851"/>
    <lineage>
        <taxon>Eukaryota</taxon>
        <taxon>Metazoa</taxon>
        <taxon>Ecdysozoa</taxon>
        <taxon>Arthropoda</taxon>
        <taxon>Hexapoda</taxon>
        <taxon>Insecta</taxon>
        <taxon>Pterygota</taxon>
        <taxon>Palaeoptera</taxon>
        <taxon>Odonata</taxon>
        <taxon>Epiprocta</taxon>
        <taxon>Anisoptera</taxon>
        <taxon>Libelluloidea</taxon>
        <taxon>Libellulidae</taxon>
        <taxon>Ladona</taxon>
    </lineage>
</organism>
<reference evidence="2" key="2">
    <citation type="submission" date="2017-10" db="EMBL/GenBank/DDBJ databases">
        <title>Ladona fulva Genome sequencing and assembly.</title>
        <authorList>
            <person name="Murali S."/>
            <person name="Richards S."/>
            <person name="Bandaranaike D."/>
            <person name="Bellair M."/>
            <person name="Blankenburg K."/>
            <person name="Chao H."/>
            <person name="Dinh H."/>
            <person name="Doddapaneni H."/>
            <person name="Dugan-Rocha S."/>
            <person name="Elkadiri S."/>
            <person name="Gnanaolivu R."/>
            <person name="Hernandez B."/>
            <person name="Skinner E."/>
            <person name="Javaid M."/>
            <person name="Lee S."/>
            <person name="Li M."/>
            <person name="Ming W."/>
            <person name="Munidasa M."/>
            <person name="Muniz J."/>
            <person name="Nguyen L."/>
            <person name="Hughes D."/>
            <person name="Osuji N."/>
            <person name="Pu L.-L."/>
            <person name="Puazo M."/>
            <person name="Qu C."/>
            <person name="Quiroz J."/>
            <person name="Raj R."/>
            <person name="Weissenberger G."/>
            <person name="Xin Y."/>
            <person name="Zou X."/>
            <person name="Han Y."/>
            <person name="Worley K."/>
            <person name="Muzny D."/>
            <person name="Gibbs R."/>
        </authorList>
    </citation>
    <scope>NUCLEOTIDE SEQUENCE</scope>
    <source>
        <strain evidence="2">Sampled in the wild</strain>
    </source>
</reference>
<accession>A0A8K0P5Q7</accession>
<feature type="domain" description="Cilia- and flagella-associated protein 69 ARM repeats" evidence="1">
    <location>
        <begin position="234"/>
        <end position="358"/>
    </location>
</feature>
<dbReference type="InterPro" id="IPR048732">
    <property type="entry name" value="CFA69"/>
</dbReference>
<proteinExistence type="predicted"/>
<protein>
    <recommendedName>
        <fullName evidence="1">Cilia- and flagella-associated protein 69 ARM repeats domain-containing protein</fullName>
    </recommendedName>
</protein>